<keyword evidence="1" id="KW-0812">Transmembrane</keyword>
<proteinExistence type="predicted"/>
<name>A0AAE0RIN1_9TELE</name>
<keyword evidence="1" id="KW-0472">Membrane</keyword>
<organism evidence="2 3">
    <name type="scientific">Hemibagrus guttatus</name>
    <dbReference type="NCBI Taxonomy" id="175788"/>
    <lineage>
        <taxon>Eukaryota</taxon>
        <taxon>Metazoa</taxon>
        <taxon>Chordata</taxon>
        <taxon>Craniata</taxon>
        <taxon>Vertebrata</taxon>
        <taxon>Euteleostomi</taxon>
        <taxon>Actinopterygii</taxon>
        <taxon>Neopterygii</taxon>
        <taxon>Teleostei</taxon>
        <taxon>Ostariophysi</taxon>
        <taxon>Siluriformes</taxon>
        <taxon>Bagridae</taxon>
        <taxon>Hemibagrus</taxon>
    </lineage>
</organism>
<comment type="caution">
    <text evidence="2">The sequence shown here is derived from an EMBL/GenBank/DDBJ whole genome shotgun (WGS) entry which is preliminary data.</text>
</comment>
<gene>
    <name evidence="2" type="ORF">QTP70_021755</name>
</gene>
<feature type="transmembrane region" description="Helical" evidence="1">
    <location>
        <begin position="24"/>
        <end position="42"/>
    </location>
</feature>
<protein>
    <submittedName>
        <fullName evidence="2">Uncharacterized protein</fullName>
    </submittedName>
</protein>
<evidence type="ECO:0000313" key="2">
    <source>
        <dbReference type="EMBL" id="KAK3556816.1"/>
    </source>
</evidence>
<accession>A0AAE0RIN1</accession>
<dbReference type="AlphaFoldDB" id="A0AAE0RIN1"/>
<evidence type="ECO:0000313" key="3">
    <source>
        <dbReference type="Proteomes" id="UP001274896"/>
    </source>
</evidence>
<dbReference type="EMBL" id="JAUCMX010000001">
    <property type="protein sequence ID" value="KAK3556816.1"/>
    <property type="molecule type" value="Genomic_DNA"/>
</dbReference>
<keyword evidence="3" id="KW-1185">Reference proteome</keyword>
<sequence>MSKQEVTMETQETRLNVCKTMLQMFYHSVVASVIFYPVVCWGSRVETADANRLNKLIGKAGSVIGVELESLADVSERRMLWKLLSILENMSTTCIRH</sequence>
<reference evidence="2" key="1">
    <citation type="submission" date="2023-06" db="EMBL/GenBank/DDBJ databases">
        <title>Male Hemibagrus guttatus genome.</title>
        <authorList>
            <person name="Bian C."/>
        </authorList>
    </citation>
    <scope>NUCLEOTIDE SEQUENCE</scope>
    <source>
        <strain evidence="2">Male_cb2023</strain>
        <tissue evidence="2">Muscle</tissue>
    </source>
</reference>
<evidence type="ECO:0000256" key="1">
    <source>
        <dbReference type="SAM" id="Phobius"/>
    </source>
</evidence>
<dbReference type="Proteomes" id="UP001274896">
    <property type="component" value="Unassembled WGS sequence"/>
</dbReference>
<keyword evidence="1" id="KW-1133">Transmembrane helix</keyword>